<dbReference type="AlphaFoldDB" id="A0A6S6RW62"/>
<keyword evidence="1" id="KW-0472">Membrane</keyword>
<keyword evidence="1" id="KW-1133">Transmembrane helix</keyword>
<gene>
    <name evidence="2" type="ORF">HELGO_WM11636</name>
</gene>
<dbReference type="Pfam" id="PF14899">
    <property type="entry name" value="DUF4492"/>
    <property type="match status" value="1"/>
</dbReference>
<evidence type="ECO:0000256" key="1">
    <source>
        <dbReference type="SAM" id="Phobius"/>
    </source>
</evidence>
<evidence type="ECO:0000313" key="2">
    <source>
        <dbReference type="EMBL" id="CAA6799468.1"/>
    </source>
</evidence>
<feature type="transmembrane region" description="Helical" evidence="1">
    <location>
        <begin position="31"/>
        <end position="55"/>
    </location>
</feature>
<dbReference type="InterPro" id="IPR027853">
    <property type="entry name" value="DUF4492"/>
</dbReference>
<keyword evidence="1" id="KW-0812">Transmembrane</keyword>
<organism evidence="2">
    <name type="scientific">uncultured Sulfurovum sp</name>
    <dbReference type="NCBI Taxonomy" id="269237"/>
    <lineage>
        <taxon>Bacteria</taxon>
        <taxon>Pseudomonadati</taxon>
        <taxon>Campylobacterota</taxon>
        <taxon>Epsilonproteobacteria</taxon>
        <taxon>Campylobacterales</taxon>
        <taxon>Sulfurovaceae</taxon>
        <taxon>Sulfurovum</taxon>
        <taxon>environmental samples</taxon>
    </lineage>
</organism>
<dbReference type="EMBL" id="CACVAP010000020">
    <property type="protein sequence ID" value="CAA6799468.1"/>
    <property type="molecule type" value="Genomic_DNA"/>
</dbReference>
<reference evidence="2" key="1">
    <citation type="submission" date="2020-01" db="EMBL/GenBank/DDBJ databases">
        <authorList>
            <person name="Meier V. D."/>
            <person name="Meier V D."/>
        </authorList>
    </citation>
    <scope>NUCLEOTIDE SEQUENCE</scope>
    <source>
        <strain evidence="2">HLG_WM_MAG_06</strain>
    </source>
</reference>
<protein>
    <submittedName>
        <fullName evidence="2">DUF4492 domain-containing protein</fullName>
    </submittedName>
</protein>
<sequence length="78" mass="9359">MNIVINVFSVLKKVFYFYVEGFKNMKLGKTLWGIIGIKFLLFFILMKIFFFPNFLKENFSNDTQRANHILEKLTKENK</sequence>
<proteinExistence type="predicted"/>
<name>A0A6S6RW62_9BACT</name>
<accession>A0A6S6RW62</accession>